<dbReference type="InterPro" id="IPR008920">
    <property type="entry name" value="TF_FadR/GntR_C"/>
</dbReference>
<keyword evidence="6" id="KW-1185">Reference proteome</keyword>
<dbReference type="AlphaFoldDB" id="A0A1H7VX29"/>
<dbReference type="PRINTS" id="PR00035">
    <property type="entry name" value="HTHGNTR"/>
</dbReference>
<dbReference type="Proteomes" id="UP000198984">
    <property type="component" value="Unassembled WGS sequence"/>
</dbReference>
<feature type="domain" description="HTH gntR-type" evidence="4">
    <location>
        <begin position="11"/>
        <end position="79"/>
    </location>
</feature>
<dbReference type="PANTHER" id="PTHR43537:SF5">
    <property type="entry name" value="UXU OPERON TRANSCRIPTIONAL REGULATOR"/>
    <property type="match status" value="1"/>
</dbReference>
<dbReference type="InterPro" id="IPR000524">
    <property type="entry name" value="Tscrpt_reg_HTH_GntR"/>
</dbReference>
<organism evidence="5 6">
    <name type="scientific">Chitinophaga rupis</name>
    <dbReference type="NCBI Taxonomy" id="573321"/>
    <lineage>
        <taxon>Bacteria</taxon>
        <taxon>Pseudomonadati</taxon>
        <taxon>Bacteroidota</taxon>
        <taxon>Chitinophagia</taxon>
        <taxon>Chitinophagales</taxon>
        <taxon>Chitinophagaceae</taxon>
        <taxon>Chitinophaga</taxon>
    </lineage>
</organism>
<dbReference type="SUPFAM" id="SSF46785">
    <property type="entry name" value="Winged helix' DNA-binding domain"/>
    <property type="match status" value="1"/>
</dbReference>
<gene>
    <name evidence="5" type="ORF">SAMN04488505_103468</name>
</gene>
<name>A0A1H7VX29_9BACT</name>
<dbReference type="Pfam" id="PF07729">
    <property type="entry name" value="FCD"/>
    <property type="match status" value="1"/>
</dbReference>
<dbReference type="InterPro" id="IPR036388">
    <property type="entry name" value="WH-like_DNA-bd_sf"/>
</dbReference>
<reference evidence="5 6" key="1">
    <citation type="submission" date="2016-10" db="EMBL/GenBank/DDBJ databases">
        <authorList>
            <person name="de Groot N.N."/>
        </authorList>
    </citation>
    <scope>NUCLEOTIDE SEQUENCE [LARGE SCALE GENOMIC DNA]</scope>
    <source>
        <strain evidence="5 6">DSM 21039</strain>
    </source>
</reference>
<dbReference type="GO" id="GO:0003677">
    <property type="term" value="F:DNA binding"/>
    <property type="evidence" value="ECO:0007669"/>
    <property type="project" value="UniProtKB-KW"/>
</dbReference>
<dbReference type="Pfam" id="PF00392">
    <property type="entry name" value="GntR"/>
    <property type="match status" value="1"/>
</dbReference>
<proteinExistence type="predicted"/>
<dbReference type="InterPro" id="IPR036390">
    <property type="entry name" value="WH_DNA-bd_sf"/>
</dbReference>
<dbReference type="InterPro" id="IPR011711">
    <property type="entry name" value="GntR_C"/>
</dbReference>
<dbReference type="SMART" id="SM00895">
    <property type="entry name" value="FCD"/>
    <property type="match status" value="1"/>
</dbReference>
<dbReference type="EMBL" id="FOBB01000003">
    <property type="protein sequence ID" value="SEM13355.1"/>
    <property type="molecule type" value="Genomic_DNA"/>
</dbReference>
<evidence type="ECO:0000256" key="1">
    <source>
        <dbReference type="ARBA" id="ARBA00023015"/>
    </source>
</evidence>
<dbReference type="Gene3D" id="1.10.10.10">
    <property type="entry name" value="Winged helix-like DNA-binding domain superfamily/Winged helix DNA-binding domain"/>
    <property type="match status" value="1"/>
</dbReference>
<dbReference type="PANTHER" id="PTHR43537">
    <property type="entry name" value="TRANSCRIPTIONAL REGULATOR, GNTR FAMILY"/>
    <property type="match status" value="1"/>
</dbReference>
<dbReference type="SUPFAM" id="SSF48008">
    <property type="entry name" value="GntR ligand-binding domain-like"/>
    <property type="match status" value="1"/>
</dbReference>
<keyword evidence="2 5" id="KW-0238">DNA-binding</keyword>
<evidence type="ECO:0000259" key="4">
    <source>
        <dbReference type="PROSITE" id="PS50949"/>
    </source>
</evidence>
<dbReference type="RefSeq" id="WP_089913301.1">
    <property type="nucleotide sequence ID" value="NZ_FOBB01000003.1"/>
</dbReference>
<sequence length="229" mass="26172">MVNGIKPISSRSMAERVEISLREYFAQKSFKPGDPLPTELELAAALGVSRNVVREALSRFKMLGIVEAKKKSGMVISNPDIVGTFEKVMTPEIMDEATLQDLFELRLALEMGIADLLYIHKTEKDLDELEEIAAREMKEKDNNFRISNEIAFHSKLYEMTGNNTLKRFQSLLLPIFGYVIKLEKKKVISGKVTHQDLVKILRKGTVEDFKEGMLSHLQPHFDRVRSFKK</sequence>
<evidence type="ECO:0000256" key="2">
    <source>
        <dbReference type="ARBA" id="ARBA00023125"/>
    </source>
</evidence>
<dbReference type="PROSITE" id="PS50949">
    <property type="entry name" value="HTH_GNTR"/>
    <property type="match status" value="1"/>
</dbReference>
<dbReference type="CDD" id="cd07377">
    <property type="entry name" value="WHTH_GntR"/>
    <property type="match status" value="1"/>
</dbReference>
<protein>
    <submittedName>
        <fullName evidence="5">DNA-binding transcriptional regulator, FadR family</fullName>
    </submittedName>
</protein>
<dbReference type="SMART" id="SM00345">
    <property type="entry name" value="HTH_GNTR"/>
    <property type="match status" value="1"/>
</dbReference>
<evidence type="ECO:0000313" key="6">
    <source>
        <dbReference type="Proteomes" id="UP000198984"/>
    </source>
</evidence>
<dbReference type="STRING" id="573321.SAMN04488505_103468"/>
<dbReference type="Gene3D" id="1.20.120.530">
    <property type="entry name" value="GntR ligand-binding domain-like"/>
    <property type="match status" value="1"/>
</dbReference>
<keyword evidence="3" id="KW-0804">Transcription</keyword>
<evidence type="ECO:0000313" key="5">
    <source>
        <dbReference type="EMBL" id="SEM13355.1"/>
    </source>
</evidence>
<dbReference type="GO" id="GO:0003700">
    <property type="term" value="F:DNA-binding transcription factor activity"/>
    <property type="evidence" value="ECO:0007669"/>
    <property type="project" value="InterPro"/>
</dbReference>
<dbReference type="OrthoDB" id="1040417at2"/>
<keyword evidence="1" id="KW-0805">Transcription regulation</keyword>
<evidence type="ECO:0000256" key="3">
    <source>
        <dbReference type="ARBA" id="ARBA00023163"/>
    </source>
</evidence>
<accession>A0A1H7VX29</accession>